<evidence type="ECO:0000313" key="1">
    <source>
        <dbReference type="EMBL" id="AEC01436.1"/>
    </source>
</evidence>
<keyword evidence="2" id="KW-1185">Reference proteome</keyword>
<proteinExistence type="predicted"/>
<dbReference type="AlphaFoldDB" id="F4GKM7"/>
<reference evidence="1 2" key="2">
    <citation type="journal article" date="2012" name="Stand. Genomic Sci.">
        <title>Complete genome sequence of the termite hindgut bacterium Spirochaeta coccoides type strain (SPN1(T)), reclassification in the genus Sphaerochaeta as Sphaerochaeta coccoides comb. nov. and emendations of the family Spirochaetaceae and the genus Sphaerochaeta.</title>
        <authorList>
            <person name="Abt B."/>
            <person name="Han C."/>
            <person name="Scheuner C."/>
            <person name="Lu M."/>
            <person name="Lapidus A."/>
            <person name="Nolan M."/>
            <person name="Lucas S."/>
            <person name="Hammon N."/>
            <person name="Deshpande S."/>
            <person name="Cheng J.F."/>
            <person name="Tapia R."/>
            <person name="Goodwin L.A."/>
            <person name="Pitluck S."/>
            <person name="Liolios K."/>
            <person name="Pagani I."/>
            <person name="Ivanova N."/>
            <person name="Mavromatis K."/>
            <person name="Mikhailova N."/>
            <person name="Huntemann M."/>
            <person name="Pati A."/>
            <person name="Chen A."/>
            <person name="Palaniappan K."/>
            <person name="Land M."/>
            <person name="Hauser L."/>
            <person name="Brambilla E.M."/>
            <person name="Rohde M."/>
            <person name="Spring S."/>
            <person name="Gronow S."/>
            <person name="Goker M."/>
            <person name="Woyke T."/>
            <person name="Bristow J."/>
            <person name="Eisen J.A."/>
            <person name="Markowitz V."/>
            <person name="Hugenholtz P."/>
            <person name="Kyrpides N.C."/>
            <person name="Klenk H.P."/>
            <person name="Detter J.C."/>
        </authorList>
    </citation>
    <scope>NUCLEOTIDE SEQUENCE [LARGE SCALE GENOMIC DNA]</scope>
    <source>
        <strain evidence="2">ATCC BAA-1237 / DSM 17374 / SPN1</strain>
    </source>
</reference>
<dbReference type="Proteomes" id="UP000007939">
    <property type="component" value="Chromosome"/>
</dbReference>
<protein>
    <submittedName>
        <fullName evidence="1">Uncharacterized protein</fullName>
    </submittedName>
</protein>
<organism evidence="1 2">
    <name type="scientific">Parasphaerochaeta coccoides (strain ATCC BAA-1237 / DSM 17374 / SPN1)</name>
    <name type="common">Sphaerochaeta coccoides</name>
    <dbReference type="NCBI Taxonomy" id="760011"/>
    <lineage>
        <taxon>Bacteria</taxon>
        <taxon>Pseudomonadati</taxon>
        <taxon>Spirochaetota</taxon>
        <taxon>Spirochaetia</taxon>
        <taxon>Spirochaetales</taxon>
        <taxon>Sphaerochaetaceae</taxon>
        <taxon>Parasphaerochaeta</taxon>
    </lineage>
</organism>
<name>F4GKM7_PARC1</name>
<reference evidence="2" key="1">
    <citation type="submission" date="2011-04" db="EMBL/GenBank/DDBJ databases">
        <title>The complete genome of Spirochaeta coccoides DSM 17374.</title>
        <authorList>
            <person name="Lucas S."/>
            <person name="Copeland A."/>
            <person name="Lapidus A."/>
            <person name="Bruce D."/>
            <person name="Goodwin L."/>
            <person name="Pitluck S."/>
            <person name="Peters L."/>
            <person name="Kyrpides N."/>
            <person name="Mavromatis K."/>
            <person name="Pagani I."/>
            <person name="Ivanova N."/>
            <person name="Ovchinnikova G."/>
            <person name="Lu M."/>
            <person name="Detter J.C."/>
            <person name="Tapia R."/>
            <person name="Han C."/>
            <person name="Land M."/>
            <person name="Hauser L."/>
            <person name="Markowitz V."/>
            <person name="Cheng J.-F."/>
            <person name="Hugenholtz P."/>
            <person name="Woyke T."/>
            <person name="Wu D."/>
            <person name="Spring S."/>
            <person name="Schroeder M."/>
            <person name="Brambilla E."/>
            <person name="Klenk H.-P."/>
            <person name="Eisen J.A."/>
        </authorList>
    </citation>
    <scope>NUCLEOTIDE SEQUENCE [LARGE SCALE GENOMIC DNA]</scope>
    <source>
        <strain evidence="2">ATCC BAA-1237 / DSM 17374 / SPN1</strain>
    </source>
</reference>
<evidence type="ECO:0000313" key="2">
    <source>
        <dbReference type="Proteomes" id="UP000007939"/>
    </source>
</evidence>
<dbReference type="EMBL" id="CP002659">
    <property type="protein sequence ID" value="AEC01436.1"/>
    <property type="molecule type" value="Genomic_DNA"/>
</dbReference>
<dbReference type="STRING" id="760011.Spico_0201"/>
<dbReference type="RefSeq" id="WP_013738832.1">
    <property type="nucleotide sequence ID" value="NC_015436.1"/>
</dbReference>
<sequence>MTKMEYIISMKKTVIIHSNIHDFMKKYGKPAIAEIDKVVDILETIGTGGLYIKSLRNQIFEIKNGRIRVLFFYHKNNIIVLACAYLKKTQKASTSEIRKAIEIKGKLEGEIK</sequence>
<gene>
    <name evidence="1" type="ordered locus">Spico_0201</name>
</gene>
<dbReference type="InterPro" id="IPR009241">
    <property type="entry name" value="HigB-like"/>
</dbReference>
<dbReference type="HOGENOM" id="CLU_2144202_0_0_12"/>
<dbReference type="Pfam" id="PF05973">
    <property type="entry name" value="Gp49"/>
    <property type="match status" value="1"/>
</dbReference>
<dbReference type="KEGG" id="scc:Spico_0201"/>
<accession>F4GKM7</accession>